<evidence type="ECO:0000313" key="1">
    <source>
        <dbReference type="EMBL" id="JAD60477.1"/>
    </source>
</evidence>
<protein>
    <submittedName>
        <fullName evidence="1">Uncharacterized protein</fullName>
    </submittedName>
</protein>
<proteinExistence type="predicted"/>
<reference evidence="1" key="1">
    <citation type="submission" date="2014-09" db="EMBL/GenBank/DDBJ databases">
        <authorList>
            <person name="Magalhaes I.L.F."/>
            <person name="Oliveira U."/>
            <person name="Santos F.R."/>
            <person name="Vidigal T.H.D.A."/>
            <person name="Brescovit A.D."/>
            <person name="Santos A.J."/>
        </authorList>
    </citation>
    <scope>NUCLEOTIDE SEQUENCE</scope>
    <source>
        <tissue evidence="1">Shoot tissue taken approximately 20 cm above the soil surface</tissue>
    </source>
</reference>
<dbReference type="EMBL" id="GBRH01237418">
    <property type="protein sequence ID" value="JAD60477.1"/>
    <property type="molecule type" value="Transcribed_RNA"/>
</dbReference>
<reference evidence="1" key="2">
    <citation type="journal article" date="2015" name="Data Brief">
        <title>Shoot transcriptome of the giant reed, Arundo donax.</title>
        <authorList>
            <person name="Barrero R.A."/>
            <person name="Guerrero F.D."/>
            <person name="Moolhuijzen P."/>
            <person name="Goolsby J.A."/>
            <person name="Tidwell J."/>
            <person name="Bellgard S.E."/>
            <person name="Bellgard M.I."/>
        </authorList>
    </citation>
    <scope>NUCLEOTIDE SEQUENCE</scope>
    <source>
        <tissue evidence="1">Shoot tissue taken approximately 20 cm above the soil surface</tissue>
    </source>
</reference>
<name>A0A0A9BMH7_ARUDO</name>
<organism evidence="1">
    <name type="scientific">Arundo donax</name>
    <name type="common">Giant reed</name>
    <name type="synonym">Donax arundinaceus</name>
    <dbReference type="NCBI Taxonomy" id="35708"/>
    <lineage>
        <taxon>Eukaryota</taxon>
        <taxon>Viridiplantae</taxon>
        <taxon>Streptophyta</taxon>
        <taxon>Embryophyta</taxon>
        <taxon>Tracheophyta</taxon>
        <taxon>Spermatophyta</taxon>
        <taxon>Magnoliopsida</taxon>
        <taxon>Liliopsida</taxon>
        <taxon>Poales</taxon>
        <taxon>Poaceae</taxon>
        <taxon>PACMAD clade</taxon>
        <taxon>Arundinoideae</taxon>
        <taxon>Arundineae</taxon>
        <taxon>Arundo</taxon>
    </lineage>
</organism>
<sequence>MPSSPYSNQSESRSYDLCALPKFGINLC</sequence>
<accession>A0A0A9BMH7</accession>
<dbReference type="AlphaFoldDB" id="A0A0A9BMH7"/>